<dbReference type="SUPFAM" id="SSF55961">
    <property type="entry name" value="Bet v1-like"/>
    <property type="match status" value="1"/>
</dbReference>
<dbReference type="Gene3D" id="2.102.10.10">
    <property type="entry name" value="Rieske [2Fe-2S] iron-sulphur domain"/>
    <property type="match status" value="1"/>
</dbReference>
<keyword evidence="5" id="KW-0560">Oxidoreductase</keyword>
<dbReference type="PRINTS" id="PR00090">
    <property type="entry name" value="RNGDIOXGNASE"/>
</dbReference>
<evidence type="ECO:0000259" key="8">
    <source>
        <dbReference type="PROSITE" id="PS51296"/>
    </source>
</evidence>
<dbReference type="Pfam" id="PF00355">
    <property type="entry name" value="Rieske"/>
    <property type="match status" value="1"/>
</dbReference>
<comment type="similarity">
    <text evidence="2">Belongs to the bacterial ring-hydroxylating dioxygenase alpha subunit family.</text>
</comment>
<reference evidence="9 10" key="1">
    <citation type="submission" date="2016-11" db="EMBL/GenBank/DDBJ databases">
        <authorList>
            <person name="Jaros S."/>
            <person name="Januszkiewicz K."/>
            <person name="Wedrychowicz H."/>
        </authorList>
    </citation>
    <scope>NUCLEOTIDE SEQUENCE [LARGE SCALE GENOMIC DNA]</scope>
    <source>
        <strain evidence="9 10">LMG 20594</strain>
    </source>
</reference>
<keyword evidence="6" id="KW-0408">Iron</keyword>
<dbReference type="GO" id="GO:0005506">
    <property type="term" value="F:iron ion binding"/>
    <property type="evidence" value="ECO:0007669"/>
    <property type="project" value="InterPro"/>
</dbReference>
<sequence>MDESKVASASLHAISEMVERPTSIAEGLPGRAYYDGDFYQLERERLFARGWMAVGFASDIPKPGDMEPITIAEWELVMVRGQDGIVRCFHNICRHRGMRVVKEKTNRPSIVCSYHCWGYKLNGALIGTPNIAGIQKGDAPGFNKSELGLLPVRCDTWNDLVFVNLDGNAGSLQDHMQPADVRTQHFDMTRAVAWPDEISFTFEANWKIAIESGIEDYHLPYVHKKWLTYSDDYATEDGGDTYHGFSSRRSLAETRERYTKGLDSGDIPLKSFPYYEVNDKAEAISLYLMPNANVFYSPTMVKVQYFIPRGPERTISRSKAYFVDEAATAPEYDQARQTAMSFFKEVVKEDIDYIQTVQSLARARNALNLNTRYSPHWEAALHGFHRYIVRNLQNR</sequence>
<feature type="domain" description="Rieske" evidence="8">
    <location>
        <begin position="51"/>
        <end position="163"/>
    </location>
</feature>
<dbReference type="GO" id="GO:0004497">
    <property type="term" value="F:monooxygenase activity"/>
    <property type="evidence" value="ECO:0007669"/>
    <property type="project" value="UniProtKB-KW"/>
</dbReference>
<dbReference type="CDD" id="cd03469">
    <property type="entry name" value="Rieske_RO_Alpha_N"/>
    <property type="match status" value="1"/>
</dbReference>
<evidence type="ECO:0000256" key="3">
    <source>
        <dbReference type="ARBA" id="ARBA00022714"/>
    </source>
</evidence>
<dbReference type="PANTHER" id="PTHR43756:SF5">
    <property type="entry name" value="CHOLINE MONOOXYGENASE, CHLOROPLASTIC"/>
    <property type="match status" value="1"/>
</dbReference>
<dbReference type="SUPFAM" id="SSF50022">
    <property type="entry name" value="ISP domain"/>
    <property type="match status" value="1"/>
</dbReference>
<evidence type="ECO:0000256" key="7">
    <source>
        <dbReference type="ARBA" id="ARBA00023014"/>
    </source>
</evidence>
<evidence type="ECO:0000313" key="9">
    <source>
        <dbReference type="EMBL" id="SHL23850.1"/>
    </source>
</evidence>
<keyword evidence="9" id="KW-0503">Monooxygenase</keyword>
<organism evidence="9 10">
    <name type="scientific">Paraburkholderia terricola</name>
    <dbReference type="NCBI Taxonomy" id="169427"/>
    <lineage>
        <taxon>Bacteria</taxon>
        <taxon>Pseudomonadati</taxon>
        <taxon>Pseudomonadota</taxon>
        <taxon>Betaproteobacteria</taxon>
        <taxon>Burkholderiales</taxon>
        <taxon>Burkholderiaceae</taxon>
        <taxon>Paraburkholderia</taxon>
    </lineage>
</organism>
<keyword evidence="3" id="KW-0001">2Fe-2S</keyword>
<dbReference type="EMBL" id="FRAB01000083">
    <property type="protein sequence ID" value="SHL23850.1"/>
    <property type="molecule type" value="Genomic_DNA"/>
</dbReference>
<dbReference type="InterPro" id="IPR015879">
    <property type="entry name" value="Ring_hydroxy_dOase_asu_C_dom"/>
</dbReference>
<dbReference type="AlphaFoldDB" id="A0A1M6Z0D9"/>
<evidence type="ECO:0000256" key="5">
    <source>
        <dbReference type="ARBA" id="ARBA00023002"/>
    </source>
</evidence>
<dbReference type="PANTHER" id="PTHR43756">
    <property type="entry name" value="CHOLINE MONOOXYGENASE, CHLOROPLASTIC"/>
    <property type="match status" value="1"/>
</dbReference>
<evidence type="ECO:0000256" key="1">
    <source>
        <dbReference type="ARBA" id="ARBA00001962"/>
    </source>
</evidence>
<dbReference type="InterPro" id="IPR036922">
    <property type="entry name" value="Rieske_2Fe-2S_sf"/>
</dbReference>
<dbReference type="Gene3D" id="3.90.380.10">
    <property type="entry name" value="Naphthalene 1,2-dioxygenase Alpha Subunit, Chain A, domain 1"/>
    <property type="match status" value="2"/>
</dbReference>
<dbReference type="STRING" id="169427.SAMN05192548_108312"/>
<evidence type="ECO:0000313" key="10">
    <source>
        <dbReference type="Proteomes" id="UP000184395"/>
    </source>
</evidence>
<dbReference type="PROSITE" id="PS51296">
    <property type="entry name" value="RIESKE"/>
    <property type="match status" value="1"/>
</dbReference>
<accession>A0A1M6Z0D9</accession>
<dbReference type="Proteomes" id="UP000184395">
    <property type="component" value="Unassembled WGS sequence"/>
</dbReference>
<name>A0A1M6Z0D9_9BURK</name>
<dbReference type="InterPro" id="IPR017941">
    <property type="entry name" value="Rieske_2Fe-2S"/>
</dbReference>
<dbReference type="GO" id="GO:0051537">
    <property type="term" value="F:2 iron, 2 sulfur cluster binding"/>
    <property type="evidence" value="ECO:0007669"/>
    <property type="project" value="UniProtKB-KW"/>
</dbReference>
<keyword evidence="4" id="KW-0479">Metal-binding</keyword>
<comment type="cofactor">
    <cofactor evidence="1">
        <name>Fe cation</name>
        <dbReference type="ChEBI" id="CHEBI:24875"/>
    </cofactor>
</comment>
<keyword evidence="7" id="KW-0411">Iron-sulfur</keyword>
<dbReference type="Pfam" id="PF00848">
    <property type="entry name" value="Ring_hydroxyl_A"/>
    <property type="match status" value="1"/>
</dbReference>
<gene>
    <name evidence="9" type="ORF">SAMN05192548_108312</name>
</gene>
<protein>
    <submittedName>
        <fullName evidence="9">Choline monooxygenase</fullName>
    </submittedName>
</protein>
<evidence type="ECO:0000256" key="4">
    <source>
        <dbReference type="ARBA" id="ARBA00022723"/>
    </source>
</evidence>
<dbReference type="CDD" id="cd00680">
    <property type="entry name" value="RHO_alpha_C"/>
    <property type="match status" value="1"/>
</dbReference>
<dbReference type="InterPro" id="IPR001663">
    <property type="entry name" value="Rng_hydr_dOase-A"/>
</dbReference>
<evidence type="ECO:0000256" key="6">
    <source>
        <dbReference type="ARBA" id="ARBA00023004"/>
    </source>
</evidence>
<evidence type="ECO:0000256" key="2">
    <source>
        <dbReference type="ARBA" id="ARBA00008751"/>
    </source>
</evidence>
<dbReference type="OrthoDB" id="9790995at2"/>
<dbReference type="RefSeq" id="WP_073432912.1">
    <property type="nucleotide sequence ID" value="NZ_CADFGY010000059.1"/>
</dbReference>
<proteinExistence type="inferred from homology"/>